<evidence type="ECO:0000313" key="3">
    <source>
        <dbReference type="RefSeq" id="XP_060675537.1"/>
    </source>
</evidence>
<dbReference type="Pfam" id="PF12796">
    <property type="entry name" value="Ank_2"/>
    <property type="match status" value="1"/>
</dbReference>
<evidence type="ECO:0000256" key="1">
    <source>
        <dbReference type="PROSITE-ProRule" id="PRU00023"/>
    </source>
</evidence>
<dbReference type="Proteomes" id="UP001652623">
    <property type="component" value="Chromosome 8"/>
</dbReference>
<dbReference type="PANTHER" id="PTHR24121:SF22">
    <property type="entry name" value="PROTEIN ACCELERATED CELL DEATH 6-LIKE"/>
    <property type="match status" value="1"/>
</dbReference>
<dbReference type="InterPro" id="IPR002110">
    <property type="entry name" value="Ankyrin_rpt"/>
</dbReference>
<dbReference type="PROSITE" id="PS50088">
    <property type="entry name" value="ANK_REPEAT"/>
    <property type="match status" value="1"/>
</dbReference>
<dbReference type="InterPro" id="IPR036770">
    <property type="entry name" value="Ankyrin_rpt-contain_sf"/>
</dbReference>
<gene>
    <name evidence="3" type="primary">LOC132804979</name>
</gene>
<name>A0ABM4AFP5_ZIZJJ</name>
<dbReference type="SMART" id="SM00248">
    <property type="entry name" value="ANK"/>
    <property type="match status" value="4"/>
</dbReference>
<sequence>MDPELYKAAIDGTLSEKTLRAAADSKQLVTGGKKNNILHVAAKSGNLQINTEEEAKSGHVEMVRFLIVKARKMDAQQKRKLVTMKNCEGDTALHEAVRHNRFEIVKLLIHEDSNLASVLNGYGESPLFMAVARCFYEIGLLILNAAAPINCSVDGRNSMNVLHAAVIRAPIPKFIHEVLFKLSSSSMLEKADDFRWIPLHYAAYLDNRELIELFIDHNNSLA</sequence>
<dbReference type="Gene3D" id="1.25.40.20">
    <property type="entry name" value="Ankyrin repeat-containing domain"/>
    <property type="match status" value="1"/>
</dbReference>
<evidence type="ECO:0000313" key="2">
    <source>
        <dbReference type="Proteomes" id="UP001652623"/>
    </source>
</evidence>
<dbReference type="PROSITE" id="PS50297">
    <property type="entry name" value="ANK_REP_REGION"/>
    <property type="match status" value="1"/>
</dbReference>
<reference evidence="3" key="1">
    <citation type="submission" date="2025-08" db="UniProtKB">
        <authorList>
            <consortium name="RefSeq"/>
        </authorList>
    </citation>
    <scope>IDENTIFICATION</scope>
    <source>
        <tissue evidence="3">Seedling</tissue>
    </source>
</reference>
<protein>
    <submittedName>
        <fullName evidence="3">Ankyrin repeat-containing protein At5g02620-like</fullName>
    </submittedName>
</protein>
<dbReference type="RefSeq" id="XP_060675537.1">
    <property type="nucleotide sequence ID" value="XM_060819554.1"/>
</dbReference>
<accession>A0ABM4AFP5</accession>
<dbReference type="SUPFAM" id="SSF48403">
    <property type="entry name" value="Ankyrin repeat"/>
    <property type="match status" value="1"/>
</dbReference>
<dbReference type="GeneID" id="132804979"/>
<keyword evidence="1" id="KW-0040">ANK repeat</keyword>
<dbReference type="PANTHER" id="PTHR24121">
    <property type="entry name" value="NO MECHANORECEPTOR POTENTIAL C, ISOFORM D-RELATED"/>
    <property type="match status" value="1"/>
</dbReference>
<feature type="repeat" description="ANK" evidence="1">
    <location>
        <begin position="88"/>
        <end position="120"/>
    </location>
</feature>
<organism evidence="2 3">
    <name type="scientific">Ziziphus jujuba</name>
    <name type="common">Chinese jujube</name>
    <name type="synonym">Ziziphus sativa</name>
    <dbReference type="NCBI Taxonomy" id="326968"/>
    <lineage>
        <taxon>Eukaryota</taxon>
        <taxon>Viridiplantae</taxon>
        <taxon>Streptophyta</taxon>
        <taxon>Embryophyta</taxon>
        <taxon>Tracheophyta</taxon>
        <taxon>Spermatophyta</taxon>
        <taxon>Magnoliopsida</taxon>
        <taxon>eudicotyledons</taxon>
        <taxon>Gunneridae</taxon>
        <taxon>Pentapetalae</taxon>
        <taxon>rosids</taxon>
        <taxon>fabids</taxon>
        <taxon>Rosales</taxon>
        <taxon>Rhamnaceae</taxon>
        <taxon>Paliureae</taxon>
        <taxon>Ziziphus</taxon>
    </lineage>
</organism>
<keyword evidence="2" id="KW-1185">Reference proteome</keyword>
<proteinExistence type="predicted"/>